<dbReference type="OrthoDB" id="7552220at2"/>
<dbReference type="Gene3D" id="2.60.120.200">
    <property type="match status" value="1"/>
</dbReference>
<dbReference type="EMBL" id="SJPV01000004">
    <property type="protein sequence ID" value="TWU38239.1"/>
    <property type="molecule type" value="Genomic_DNA"/>
</dbReference>
<comment type="caution">
    <text evidence="3">The sequence shown here is derived from an EMBL/GenBank/DDBJ whole genome shotgun (WGS) entry which is preliminary data.</text>
</comment>
<dbReference type="Proteomes" id="UP000319143">
    <property type="component" value="Unassembled WGS sequence"/>
</dbReference>
<dbReference type="Pfam" id="PF21294">
    <property type="entry name" value="Polysacc_lyase_14"/>
    <property type="match status" value="1"/>
</dbReference>
<evidence type="ECO:0000313" key="3">
    <source>
        <dbReference type="EMBL" id="TWU38239.1"/>
    </source>
</evidence>
<sequence precursor="true">MPRVIRLLTFVTLLLAALSTLAPKAVAQSPNVLFVCDFESDTWWTEWSAQRRDPHTKTVESDTTRKFEAHHGKALRIRVDEGGHYGTSLEYHFKKRTGSEPEEIFFRYYVRFANDWKPERGGKLPGIGGTYGRAGWGGRPVNGRDGWSARGLFNGQKDGHTPVGFYCYHADMRGKYGDNWVWDRSGFKGLENNRWYCIEQQARLNTPGTNDGILRGWVDDQLVFEKSDVRMRDVDSLKIETVWLNLYYGGTWTAKSDYHVYIDDVAISKSRIGMDDQ</sequence>
<dbReference type="RefSeq" id="WP_146526584.1">
    <property type="nucleotide sequence ID" value="NZ_SJPV01000004.1"/>
</dbReference>
<feature type="signal peptide" evidence="1">
    <location>
        <begin position="1"/>
        <end position="27"/>
    </location>
</feature>
<dbReference type="InterPro" id="IPR048958">
    <property type="entry name" value="Polysacc_lyase_14"/>
</dbReference>
<evidence type="ECO:0000256" key="1">
    <source>
        <dbReference type="SAM" id="SignalP"/>
    </source>
</evidence>
<reference evidence="3 4" key="1">
    <citation type="submission" date="2019-02" db="EMBL/GenBank/DDBJ databases">
        <title>Deep-cultivation of Planctomycetes and their phenomic and genomic characterization uncovers novel biology.</title>
        <authorList>
            <person name="Wiegand S."/>
            <person name="Jogler M."/>
            <person name="Boedeker C."/>
            <person name="Pinto D."/>
            <person name="Vollmers J."/>
            <person name="Rivas-Marin E."/>
            <person name="Kohn T."/>
            <person name="Peeters S.H."/>
            <person name="Heuer A."/>
            <person name="Rast P."/>
            <person name="Oberbeckmann S."/>
            <person name="Bunk B."/>
            <person name="Jeske O."/>
            <person name="Meyerdierks A."/>
            <person name="Storesund J.E."/>
            <person name="Kallscheuer N."/>
            <person name="Luecker S."/>
            <person name="Lage O.M."/>
            <person name="Pohl T."/>
            <person name="Merkel B.J."/>
            <person name="Hornburger P."/>
            <person name="Mueller R.-W."/>
            <person name="Bruemmer F."/>
            <person name="Labrenz M."/>
            <person name="Spormann A.M."/>
            <person name="Op Den Camp H."/>
            <person name="Overmann J."/>
            <person name="Amann R."/>
            <person name="Jetten M.S.M."/>
            <person name="Mascher T."/>
            <person name="Medema M.H."/>
            <person name="Devos D.P."/>
            <person name="Kaster A.-K."/>
            <person name="Ovreas L."/>
            <person name="Rohde M."/>
            <person name="Galperin M.Y."/>
            <person name="Jogler C."/>
        </authorList>
    </citation>
    <scope>NUCLEOTIDE SEQUENCE [LARGE SCALE GENOMIC DNA]</scope>
    <source>
        <strain evidence="3 4">Poly41</strain>
    </source>
</reference>
<evidence type="ECO:0000313" key="4">
    <source>
        <dbReference type="Proteomes" id="UP000319143"/>
    </source>
</evidence>
<dbReference type="PANTHER" id="PTHR40124">
    <property type="match status" value="1"/>
</dbReference>
<feature type="domain" description="Polysaccharide lyase 14" evidence="2">
    <location>
        <begin position="94"/>
        <end position="264"/>
    </location>
</feature>
<accession>A0A5C6DTY6</accession>
<proteinExistence type="predicted"/>
<feature type="chain" id="PRO_5022775356" description="Polysaccharide lyase 14 domain-containing protein" evidence="1">
    <location>
        <begin position="28"/>
        <end position="277"/>
    </location>
</feature>
<gene>
    <name evidence="3" type="ORF">Poly41_27150</name>
</gene>
<keyword evidence="4" id="KW-1185">Reference proteome</keyword>
<keyword evidence="1" id="KW-0732">Signal</keyword>
<evidence type="ECO:0000259" key="2">
    <source>
        <dbReference type="Pfam" id="PF21294"/>
    </source>
</evidence>
<dbReference type="AlphaFoldDB" id="A0A5C6DTY6"/>
<protein>
    <recommendedName>
        <fullName evidence="2">Polysaccharide lyase 14 domain-containing protein</fullName>
    </recommendedName>
</protein>
<dbReference type="PANTHER" id="PTHR40124:SF1">
    <property type="entry name" value="DISAGGREGATASE RELATED REPEAT PROTEIN"/>
    <property type="match status" value="1"/>
</dbReference>
<name>A0A5C6DTY6_9BACT</name>
<organism evidence="3 4">
    <name type="scientific">Novipirellula artificiosorum</name>
    <dbReference type="NCBI Taxonomy" id="2528016"/>
    <lineage>
        <taxon>Bacteria</taxon>
        <taxon>Pseudomonadati</taxon>
        <taxon>Planctomycetota</taxon>
        <taxon>Planctomycetia</taxon>
        <taxon>Pirellulales</taxon>
        <taxon>Pirellulaceae</taxon>
        <taxon>Novipirellula</taxon>
    </lineage>
</organism>